<protein>
    <submittedName>
        <fullName evidence="1">Uncharacterized protein</fullName>
    </submittedName>
</protein>
<dbReference type="AlphaFoldDB" id="A0A6J5XTB0"/>
<proteinExistence type="predicted"/>
<accession>A0A6J5XTB0</accession>
<dbReference type="Proteomes" id="UP000507245">
    <property type="component" value="Unassembled WGS sequence"/>
</dbReference>
<keyword evidence="2" id="KW-1185">Reference proteome</keyword>
<gene>
    <name evidence="1" type="ORF">ORAREDHAP_LOCUS43547</name>
</gene>
<sequence length="232" mass="25348">MASLLSFLVVGCRQGQRGPEHILGKEEKVSKATSLDDSGASHNVKNQKLSFQGGERTPLGSFSVVCLEFDENDIDSLFETVSCKQQTAEYCKGELNALHALHPKITFFQNLPIICFTVATPPIDFTFSASRPSGSGGSFETAGAKRSRILEPNGTDAGAMEVEPFPTVAPKPIMNFCEKLMNPSGIGVHKEDLVGMEEDKLTIEDDDFEVSEGTRGPCIRFCTKVKERLYHP</sequence>
<evidence type="ECO:0000313" key="2">
    <source>
        <dbReference type="Proteomes" id="UP000507245"/>
    </source>
</evidence>
<name>A0A6J5XTB0_PRUAR</name>
<reference evidence="2" key="1">
    <citation type="journal article" date="2020" name="Genome Biol.">
        <title>Gamete binning: chromosome-level and haplotype-resolved genome assembly enabled by high-throughput single-cell sequencing of gamete genomes.</title>
        <authorList>
            <person name="Campoy J.A."/>
            <person name="Sun H."/>
            <person name="Goel M."/>
            <person name="Jiao W.-B."/>
            <person name="Folz-Donahue K."/>
            <person name="Wang N."/>
            <person name="Rubio M."/>
            <person name="Liu C."/>
            <person name="Kukat C."/>
            <person name="Ruiz D."/>
            <person name="Huettel B."/>
            <person name="Schneeberger K."/>
        </authorList>
    </citation>
    <scope>NUCLEOTIDE SEQUENCE [LARGE SCALE GENOMIC DNA]</scope>
    <source>
        <strain evidence="2">cv. Rojo Pasion</strain>
    </source>
</reference>
<evidence type="ECO:0000313" key="1">
    <source>
        <dbReference type="EMBL" id="CAB4316999.1"/>
    </source>
</evidence>
<dbReference type="EMBL" id="CAEKKB010000007">
    <property type="protein sequence ID" value="CAB4316999.1"/>
    <property type="molecule type" value="Genomic_DNA"/>
</dbReference>
<organism evidence="1 2">
    <name type="scientific">Prunus armeniaca</name>
    <name type="common">Apricot</name>
    <name type="synonym">Armeniaca vulgaris</name>
    <dbReference type="NCBI Taxonomy" id="36596"/>
    <lineage>
        <taxon>Eukaryota</taxon>
        <taxon>Viridiplantae</taxon>
        <taxon>Streptophyta</taxon>
        <taxon>Embryophyta</taxon>
        <taxon>Tracheophyta</taxon>
        <taxon>Spermatophyta</taxon>
        <taxon>Magnoliopsida</taxon>
        <taxon>eudicotyledons</taxon>
        <taxon>Gunneridae</taxon>
        <taxon>Pentapetalae</taxon>
        <taxon>rosids</taxon>
        <taxon>fabids</taxon>
        <taxon>Rosales</taxon>
        <taxon>Rosaceae</taxon>
        <taxon>Amygdaloideae</taxon>
        <taxon>Amygdaleae</taxon>
        <taxon>Prunus</taxon>
    </lineage>
</organism>